<dbReference type="Gene3D" id="4.10.280.10">
    <property type="entry name" value="Helix-loop-helix DNA-binding domain"/>
    <property type="match status" value="1"/>
</dbReference>
<dbReference type="GO" id="GO:0003700">
    <property type="term" value="F:DNA-binding transcription factor activity"/>
    <property type="evidence" value="ECO:0007669"/>
    <property type="project" value="InterPro"/>
</dbReference>
<evidence type="ECO:0000256" key="1">
    <source>
        <dbReference type="ARBA" id="ARBA00004123"/>
    </source>
</evidence>
<evidence type="ECO:0000259" key="5">
    <source>
        <dbReference type="PROSITE" id="PS50888"/>
    </source>
</evidence>
<evidence type="ECO:0000256" key="2">
    <source>
        <dbReference type="ARBA" id="ARBA00023015"/>
    </source>
</evidence>
<keyword evidence="3" id="KW-0804">Transcription</keyword>
<dbReference type="SMART" id="SM00353">
    <property type="entry name" value="HLH"/>
    <property type="match status" value="1"/>
</dbReference>
<organism evidence="6 7">
    <name type="scientific">Stephania yunnanensis</name>
    <dbReference type="NCBI Taxonomy" id="152371"/>
    <lineage>
        <taxon>Eukaryota</taxon>
        <taxon>Viridiplantae</taxon>
        <taxon>Streptophyta</taxon>
        <taxon>Embryophyta</taxon>
        <taxon>Tracheophyta</taxon>
        <taxon>Spermatophyta</taxon>
        <taxon>Magnoliopsida</taxon>
        <taxon>Ranunculales</taxon>
        <taxon>Menispermaceae</taxon>
        <taxon>Menispermoideae</taxon>
        <taxon>Cissampelideae</taxon>
        <taxon>Stephania</taxon>
    </lineage>
</organism>
<evidence type="ECO:0000256" key="4">
    <source>
        <dbReference type="ARBA" id="ARBA00023242"/>
    </source>
</evidence>
<feature type="domain" description="BHLH" evidence="5">
    <location>
        <begin position="147"/>
        <end position="196"/>
    </location>
</feature>
<evidence type="ECO:0000313" key="7">
    <source>
        <dbReference type="Proteomes" id="UP001420932"/>
    </source>
</evidence>
<dbReference type="Proteomes" id="UP001420932">
    <property type="component" value="Unassembled WGS sequence"/>
</dbReference>
<dbReference type="GO" id="GO:0005634">
    <property type="term" value="C:nucleus"/>
    <property type="evidence" value="ECO:0007669"/>
    <property type="project" value="UniProtKB-SubCell"/>
</dbReference>
<dbReference type="SUPFAM" id="SSF47459">
    <property type="entry name" value="HLH, helix-loop-helix DNA-binding domain"/>
    <property type="match status" value="1"/>
</dbReference>
<reference evidence="6 7" key="1">
    <citation type="submission" date="2024-01" db="EMBL/GenBank/DDBJ databases">
        <title>Genome assemblies of Stephania.</title>
        <authorList>
            <person name="Yang L."/>
        </authorList>
    </citation>
    <scope>NUCLEOTIDE SEQUENCE [LARGE SCALE GENOMIC DNA]</scope>
    <source>
        <strain evidence="6">YNDBR</strain>
        <tissue evidence="6">Leaf</tissue>
    </source>
</reference>
<comment type="subcellular location">
    <subcellularLocation>
        <location evidence="1">Nucleus</location>
    </subcellularLocation>
</comment>
<keyword evidence="7" id="KW-1185">Reference proteome</keyword>
<dbReference type="PANTHER" id="PTHR45914:SF24">
    <property type="entry name" value="BHLH DOMAIN-CONTAINING PROTEIN"/>
    <property type="match status" value="1"/>
</dbReference>
<dbReference type="PANTHER" id="PTHR45914">
    <property type="entry name" value="TRANSCRIPTION FACTOR HEC3-RELATED"/>
    <property type="match status" value="1"/>
</dbReference>
<dbReference type="InterPro" id="IPR045843">
    <property type="entry name" value="IND-like"/>
</dbReference>
<dbReference type="InterPro" id="IPR036638">
    <property type="entry name" value="HLH_DNA-bd_sf"/>
</dbReference>
<name>A0AAP0EF87_9MAGN</name>
<dbReference type="PROSITE" id="PS50888">
    <property type="entry name" value="BHLH"/>
    <property type="match status" value="1"/>
</dbReference>
<proteinExistence type="predicted"/>
<keyword evidence="2" id="KW-0805">Transcription regulation</keyword>
<keyword evidence="4" id="KW-0539">Nucleus</keyword>
<dbReference type="GO" id="GO:0046983">
    <property type="term" value="F:protein dimerization activity"/>
    <property type="evidence" value="ECO:0007669"/>
    <property type="project" value="InterPro"/>
</dbReference>
<dbReference type="EMBL" id="JBBNAF010000012">
    <property type="protein sequence ID" value="KAK9092164.1"/>
    <property type="molecule type" value="Genomic_DNA"/>
</dbReference>
<accession>A0AAP0EF87</accession>
<gene>
    <name evidence="6" type="ORF">Syun_027075</name>
</gene>
<comment type="caution">
    <text evidence="6">The sequence shown here is derived from an EMBL/GenBank/DDBJ whole genome shotgun (WGS) entry which is preliminary data.</text>
</comment>
<evidence type="ECO:0000313" key="6">
    <source>
        <dbReference type="EMBL" id="KAK9092164.1"/>
    </source>
</evidence>
<sequence length="289" mass="33419">MEEDEAATDFHGGYLSEIFNHPVNNVKKFDCVDDYSFSRLPELRSFENCCLQRQTNLKAEQGRQQQQQEEEEAATADLRLAKRLRSSNGFDDRKFVDLKRFEQRIDDESRGCDLRMLERIMTTPLLLPKYPRLIVPCSASTATTVIPPRLTSTEAARQRRKRISDRTRELERLMPWTEKMDIASMLGEAYKYVEFLAAQVGVLRSMPPLSPPRSPNGNDQNQCLDFGGEFGRLEQMNSERVLHVLMNSPISQTTLYSRKLCLCSIEQFEPLMNAEMREMKKNHLLSQIS</sequence>
<dbReference type="InterPro" id="IPR011598">
    <property type="entry name" value="bHLH_dom"/>
</dbReference>
<dbReference type="AlphaFoldDB" id="A0AAP0EF87"/>
<protein>
    <recommendedName>
        <fullName evidence="5">BHLH domain-containing protein</fullName>
    </recommendedName>
</protein>
<evidence type="ECO:0000256" key="3">
    <source>
        <dbReference type="ARBA" id="ARBA00023163"/>
    </source>
</evidence>